<organism evidence="2 3">
    <name type="scientific">Mikania micrantha</name>
    <name type="common">bitter vine</name>
    <dbReference type="NCBI Taxonomy" id="192012"/>
    <lineage>
        <taxon>Eukaryota</taxon>
        <taxon>Viridiplantae</taxon>
        <taxon>Streptophyta</taxon>
        <taxon>Embryophyta</taxon>
        <taxon>Tracheophyta</taxon>
        <taxon>Spermatophyta</taxon>
        <taxon>Magnoliopsida</taxon>
        <taxon>eudicotyledons</taxon>
        <taxon>Gunneridae</taxon>
        <taxon>Pentapetalae</taxon>
        <taxon>asterids</taxon>
        <taxon>campanulids</taxon>
        <taxon>Asterales</taxon>
        <taxon>Asteraceae</taxon>
        <taxon>Asteroideae</taxon>
        <taxon>Heliantheae alliance</taxon>
        <taxon>Eupatorieae</taxon>
        <taxon>Mikania</taxon>
    </lineage>
</organism>
<dbReference type="Proteomes" id="UP000326396">
    <property type="component" value="Linkage Group LG18"/>
</dbReference>
<keyword evidence="3" id="KW-1185">Reference proteome</keyword>
<evidence type="ECO:0000313" key="2">
    <source>
        <dbReference type="EMBL" id="KAD4982180.1"/>
    </source>
</evidence>
<dbReference type="PANTHER" id="PTHR47718:SF12">
    <property type="entry name" value="PROTEIN FAR1-RELATED SEQUENCE"/>
    <property type="match status" value="1"/>
</dbReference>
<dbReference type="Pfam" id="PF10551">
    <property type="entry name" value="MULE"/>
    <property type="match status" value="1"/>
</dbReference>
<dbReference type="AlphaFoldDB" id="A0A5N6NNY5"/>
<gene>
    <name evidence="2" type="ORF">E3N88_18851</name>
</gene>
<sequence length="502" mass="58244">MDLTRKGKHLNFEDVHFVHAMSLNKVGATIAHRLQTSLKGGHHDMRGTRNSYKSVSRDIRMFNGERDVQLADDVSKLSYQLFGDVIAFDETYSINKYDMIFVPFTCVDHHKKCVTFGAGLIHNETVESYCWLLQAFLKIHVKHPRLFLSDQDPAMRIVVPNVFTQSVHHLCMWHIMKKLLSKVSADLIHNSNIRSRLHKLVRNVYISPATFEEKWHNLMAEFELKNYIWLNETFSIRELWVPSYFLEIPMCFLMKTTSRYESSNSMFKVTYGSANTLVQFQMCFDTAIDNQRYNQRVVEFKSNTTTCSFKTGLDLEVHSLKIYTQTIFKDVQKEIYKGMINCFITNVDVVGNFKVYTVSHMYNRCDFVNHFETAPNKKNIPDRYISNRWRKGSLPSRVYSLSQRLSVDNTEVSVLRNEVTYCVNECVDYLAFNVDGLSPFNQKMKELKRELVDKFPCSSSSQKKQCVIEQLVGQHDVETIGMLPLHGIRNKGCGTNRCLVGP</sequence>
<feature type="domain" description="MULE transposase" evidence="1">
    <location>
        <begin position="85"/>
        <end position="178"/>
    </location>
</feature>
<name>A0A5N6NNY5_9ASTR</name>
<dbReference type="EMBL" id="SZYD01000010">
    <property type="protein sequence ID" value="KAD4982180.1"/>
    <property type="molecule type" value="Genomic_DNA"/>
</dbReference>
<comment type="caution">
    <text evidence="2">The sequence shown here is derived from an EMBL/GenBank/DDBJ whole genome shotgun (WGS) entry which is preliminary data.</text>
</comment>
<dbReference type="InterPro" id="IPR018289">
    <property type="entry name" value="MULE_transposase_dom"/>
</dbReference>
<proteinExistence type="predicted"/>
<protein>
    <recommendedName>
        <fullName evidence="1">MULE transposase domain-containing protein</fullName>
    </recommendedName>
</protein>
<dbReference type="OrthoDB" id="747268at2759"/>
<evidence type="ECO:0000313" key="3">
    <source>
        <dbReference type="Proteomes" id="UP000326396"/>
    </source>
</evidence>
<evidence type="ECO:0000259" key="1">
    <source>
        <dbReference type="Pfam" id="PF10551"/>
    </source>
</evidence>
<dbReference type="PANTHER" id="PTHR47718">
    <property type="entry name" value="OS01G0519700 PROTEIN"/>
    <property type="match status" value="1"/>
</dbReference>
<accession>A0A5N6NNY5</accession>
<reference evidence="2 3" key="1">
    <citation type="submission" date="2019-05" db="EMBL/GenBank/DDBJ databases">
        <title>Mikania micrantha, genome provides insights into the molecular mechanism of rapid growth.</title>
        <authorList>
            <person name="Liu B."/>
        </authorList>
    </citation>
    <scope>NUCLEOTIDE SEQUENCE [LARGE SCALE GENOMIC DNA]</scope>
    <source>
        <strain evidence="2">NLD-2019</strain>
        <tissue evidence="2">Leaf</tissue>
    </source>
</reference>